<evidence type="ECO:0000256" key="17">
    <source>
        <dbReference type="SAM" id="SignalP"/>
    </source>
</evidence>
<evidence type="ECO:0000256" key="9">
    <source>
        <dbReference type="ARBA" id="ARBA00023033"/>
    </source>
</evidence>
<feature type="compositionally biased region" description="Basic residues" evidence="16">
    <location>
        <begin position="298"/>
        <end position="308"/>
    </location>
</feature>
<keyword evidence="5 17" id="KW-0732">Signal</keyword>
<accession>A0ABR1MM08</accession>
<evidence type="ECO:0000256" key="11">
    <source>
        <dbReference type="ARBA" id="ARBA00023277"/>
    </source>
</evidence>
<dbReference type="Pfam" id="PF03443">
    <property type="entry name" value="AA9"/>
    <property type="match status" value="1"/>
</dbReference>
<dbReference type="InterPro" id="IPR005103">
    <property type="entry name" value="AA9_LPMO"/>
</dbReference>
<dbReference type="EMBL" id="JBBPDW010000004">
    <property type="protein sequence ID" value="KAK7553451.1"/>
    <property type="molecule type" value="Genomic_DNA"/>
</dbReference>
<dbReference type="GO" id="GO:0016787">
    <property type="term" value="F:hydrolase activity"/>
    <property type="evidence" value="ECO:0007669"/>
    <property type="project" value="UniProtKB-KW"/>
</dbReference>
<evidence type="ECO:0000256" key="6">
    <source>
        <dbReference type="ARBA" id="ARBA00023001"/>
    </source>
</evidence>
<comment type="function">
    <text evidence="15">Lytic polysaccharide monooxygenase (LMPO) that depolymerizes crystalline and amorphous polysaccharides via the oxidation of scissile alpha- or beta-(1-4)-glycosidic bonds, yielding C1 and/or C4 oxidation products. Catalysis by LPMOs requires the reduction of the active-site copper from Cu(II) to Cu(I) by a reducing agent and H(2)O(2) or O(2) as a cosubstrate.</text>
</comment>
<evidence type="ECO:0000256" key="10">
    <source>
        <dbReference type="ARBA" id="ARBA00023157"/>
    </source>
</evidence>
<comment type="caution">
    <text evidence="19">The sequence shown here is derived from an EMBL/GenBank/DDBJ whole genome shotgun (WGS) entry which is preliminary data.</text>
</comment>
<evidence type="ECO:0000256" key="5">
    <source>
        <dbReference type="ARBA" id="ARBA00022729"/>
    </source>
</evidence>
<evidence type="ECO:0000313" key="19">
    <source>
        <dbReference type="EMBL" id="KAK7553451.1"/>
    </source>
</evidence>
<comment type="subcellular location">
    <subcellularLocation>
        <location evidence="2 15">Secreted</location>
    </subcellularLocation>
</comment>
<keyword evidence="10 15" id="KW-1015">Disulfide bond</keyword>
<proteinExistence type="inferred from homology"/>
<comment type="catalytic activity">
    <reaction evidence="14 15">
        <text>[(1-&gt;4)-beta-D-glucosyl]n+m + reduced acceptor + O2 = 4-dehydro-beta-D-glucosyl-[(1-&gt;4)-beta-D-glucosyl]n-1 + [(1-&gt;4)-beta-D-glucosyl]m + acceptor + H2O.</text>
        <dbReference type="EC" id="1.14.99.56"/>
    </reaction>
</comment>
<feature type="region of interest" description="Disordered" evidence="16">
    <location>
        <begin position="282"/>
        <end position="308"/>
    </location>
</feature>
<dbReference type="PANTHER" id="PTHR33353">
    <property type="entry name" value="PUTATIVE (AFU_ORTHOLOGUE AFUA_1G12560)-RELATED"/>
    <property type="match status" value="1"/>
</dbReference>
<dbReference type="PANTHER" id="PTHR33353:SF9">
    <property type="entry name" value="ENDOGLUCANASE II"/>
    <property type="match status" value="1"/>
</dbReference>
<evidence type="ECO:0000256" key="8">
    <source>
        <dbReference type="ARBA" id="ARBA00023008"/>
    </source>
</evidence>
<dbReference type="InterPro" id="IPR049892">
    <property type="entry name" value="AA9"/>
</dbReference>
<keyword evidence="7" id="KW-0560">Oxidoreductase</keyword>
<dbReference type="Proteomes" id="UP001365128">
    <property type="component" value="Unassembled WGS sequence"/>
</dbReference>
<feature type="chain" id="PRO_5046105654" description="AA9 family lytic polysaccharide monooxygenase" evidence="17">
    <location>
        <begin position="18"/>
        <end position="308"/>
    </location>
</feature>
<evidence type="ECO:0000259" key="18">
    <source>
        <dbReference type="Pfam" id="PF03443"/>
    </source>
</evidence>
<evidence type="ECO:0000256" key="4">
    <source>
        <dbReference type="ARBA" id="ARBA00022723"/>
    </source>
</evidence>
<reference evidence="19 20" key="1">
    <citation type="submission" date="2024-04" db="EMBL/GenBank/DDBJ databases">
        <title>Phyllosticta paracitricarpa is synonymous to the EU quarantine fungus P. citricarpa based on phylogenomic analyses.</title>
        <authorList>
            <consortium name="Lawrence Berkeley National Laboratory"/>
            <person name="Van Ingen-Buijs V.A."/>
            <person name="Van Westerhoven A.C."/>
            <person name="Haridas S."/>
            <person name="Skiadas P."/>
            <person name="Martin F."/>
            <person name="Groenewald J.Z."/>
            <person name="Crous P.W."/>
            <person name="Seidl M.F."/>
        </authorList>
    </citation>
    <scope>NUCLEOTIDE SEQUENCE [LARGE SCALE GENOMIC DNA]</scope>
    <source>
        <strain evidence="19 20">CBS 122670</strain>
    </source>
</reference>
<comment type="cofactor">
    <cofactor evidence="1">
        <name>Cu(2+)</name>
        <dbReference type="ChEBI" id="CHEBI:29036"/>
    </cofactor>
</comment>
<keyword evidence="20" id="KW-1185">Reference proteome</keyword>
<name>A0ABR1MM08_9PEZI</name>
<evidence type="ECO:0000256" key="16">
    <source>
        <dbReference type="SAM" id="MobiDB-lite"/>
    </source>
</evidence>
<keyword evidence="11 15" id="KW-0119">Carbohydrate metabolism</keyword>
<keyword evidence="8" id="KW-0186">Copper</keyword>
<feature type="domain" description="Auxiliary Activity family 9 catalytic" evidence="18">
    <location>
        <begin position="18"/>
        <end position="220"/>
    </location>
</feature>
<dbReference type="EC" id="1.14.99.56" evidence="15"/>
<evidence type="ECO:0000313" key="20">
    <source>
        <dbReference type="Proteomes" id="UP001365128"/>
    </source>
</evidence>
<evidence type="ECO:0000256" key="3">
    <source>
        <dbReference type="ARBA" id="ARBA00022525"/>
    </source>
</evidence>
<organism evidence="19 20">
    <name type="scientific">Phyllosticta citricarpa</name>
    <dbReference type="NCBI Taxonomy" id="55181"/>
    <lineage>
        <taxon>Eukaryota</taxon>
        <taxon>Fungi</taxon>
        <taxon>Dikarya</taxon>
        <taxon>Ascomycota</taxon>
        <taxon>Pezizomycotina</taxon>
        <taxon>Dothideomycetes</taxon>
        <taxon>Dothideomycetes incertae sedis</taxon>
        <taxon>Botryosphaeriales</taxon>
        <taxon>Phyllostictaceae</taxon>
        <taxon>Phyllosticta</taxon>
    </lineage>
</organism>
<gene>
    <name evidence="19" type="ORF">IWX46DRAFT_283353</name>
</gene>
<evidence type="ECO:0000256" key="14">
    <source>
        <dbReference type="ARBA" id="ARBA00045077"/>
    </source>
</evidence>
<sequence length="308" mass="31252">MKSTLFACLATASLVSAHATWQDLWINSKDQAETCVRLPVSNSPVQDVTSNDMRCNAGTSAVKSTCSVAAGDTLTVEMHQQDGDRSCSTDAIGGNHYGPVLIYMSKVDDATTADGSGDWFKVAQDTYNGTTEGWGTEILNANCGKRTFTVPSTLAAGDYLVRSEAIALHSAGSEGGAQFYMSCYQVKVTGGGSATPTGVKFPGAYKASDPGILINIYSTPLTYTAPGPDIWSGAAAAAADGASSAAAATSTAASAAATTAAASSASATPVAAASSTAAQASSAQASVAQANSTPGSKACRRRRRRDLQ</sequence>
<protein>
    <recommendedName>
        <fullName evidence="15">AA9 family lytic polysaccharide monooxygenase</fullName>
        <ecNumber evidence="15">1.14.99.56</ecNumber>
    </recommendedName>
    <alternativeName>
        <fullName evidence="15">Endo-beta-1,4-glucanase</fullName>
    </alternativeName>
    <alternativeName>
        <fullName evidence="15">Glycosyl hydrolase 61 family protein</fullName>
    </alternativeName>
</protein>
<keyword evidence="4" id="KW-0479">Metal-binding</keyword>
<dbReference type="Gene3D" id="2.70.50.70">
    <property type="match status" value="1"/>
</dbReference>
<keyword evidence="3 15" id="KW-0964">Secreted</keyword>
<keyword evidence="9" id="KW-0503">Monooxygenase</keyword>
<evidence type="ECO:0000256" key="7">
    <source>
        <dbReference type="ARBA" id="ARBA00023002"/>
    </source>
</evidence>
<keyword evidence="12 15" id="KW-0624">Polysaccharide degradation</keyword>
<dbReference type="CDD" id="cd21175">
    <property type="entry name" value="LPMO_AA9"/>
    <property type="match status" value="1"/>
</dbReference>
<comment type="domain">
    <text evidence="15">Has a modular structure: an endo-beta-1,4-glucanase catalytic module at the N-terminus, a linker rich in serines and threonines, and a C-terminal carbohydrate-binding module (CBM).</text>
</comment>
<keyword evidence="19" id="KW-0378">Hydrolase</keyword>
<keyword evidence="6 15" id="KW-0136">Cellulose degradation</keyword>
<evidence type="ECO:0000256" key="13">
    <source>
        <dbReference type="ARBA" id="ARBA00044502"/>
    </source>
</evidence>
<evidence type="ECO:0000256" key="12">
    <source>
        <dbReference type="ARBA" id="ARBA00023326"/>
    </source>
</evidence>
<feature type="signal peptide" evidence="17">
    <location>
        <begin position="1"/>
        <end position="17"/>
    </location>
</feature>
<evidence type="ECO:0000256" key="15">
    <source>
        <dbReference type="RuleBase" id="RU368122"/>
    </source>
</evidence>
<comment type="similarity">
    <text evidence="13">Belongs to the polysaccharide monooxygenase AA9 family.</text>
</comment>
<evidence type="ECO:0000256" key="1">
    <source>
        <dbReference type="ARBA" id="ARBA00001973"/>
    </source>
</evidence>
<evidence type="ECO:0000256" key="2">
    <source>
        <dbReference type="ARBA" id="ARBA00004613"/>
    </source>
</evidence>